<dbReference type="CDD" id="cd14845">
    <property type="entry name" value="L-Ala-D-Glu_peptidase_like"/>
    <property type="match status" value="1"/>
</dbReference>
<dbReference type="Pfam" id="PF08239">
    <property type="entry name" value="SH3_3"/>
    <property type="match status" value="1"/>
</dbReference>
<dbReference type="EMBL" id="FOSQ01000002">
    <property type="protein sequence ID" value="SFK38578.1"/>
    <property type="molecule type" value="Genomic_DNA"/>
</dbReference>
<protein>
    <submittedName>
        <fullName evidence="2">SH3 domain-containing protein</fullName>
    </submittedName>
</protein>
<sequence>MTDPAAYPVLFRVTAATELRQGPGADQKAVRALPADQIVVMVAEAVDGWVQVEAPGGQQGYAPVGLLRRQVAGAKSPTHVTETFPWRNVDRVNRDPKMLHPAFRDRALRVVSRLNAEGIPFGIYEGMRGPWRQNHLYASGRSRSGRMLTPVQAWNSLHQFGLAADFVLALEGRWSWDADEGQAHMWDRLEAVGRDEGLVSKPGERPHLQLAGITVEDLKNGGLPPGADPAWVTAFTWVTDSWDGKPAGPKVK</sequence>
<gene>
    <name evidence="2" type="ORF">SAMN02745775_102111</name>
</gene>
<reference evidence="2 3" key="1">
    <citation type="submission" date="2016-10" db="EMBL/GenBank/DDBJ databases">
        <authorList>
            <person name="de Groot N.N."/>
        </authorList>
    </citation>
    <scope>NUCLEOTIDE SEQUENCE [LARGE SCALE GENOMIC DNA]</scope>
    <source>
        <strain evidence="2 3">DSM 19981</strain>
    </source>
</reference>
<organism evidence="2 3">
    <name type="scientific">Falsiroseomonas stagni DSM 19981</name>
    <dbReference type="NCBI Taxonomy" id="1123062"/>
    <lineage>
        <taxon>Bacteria</taxon>
        <taxon>Pseudomonadati</taxon>
        <taxon>Pseudomonadota</taxon>
        <taxon>Alphaproteobacteria</taxon>
        <taxon>Acetobacterales</taxon>
        <taxon>Roseomonadaceae</taxon>
        <taxon>Falsiroseomonas</taxon>
    </lineage>
</organism>
<keyword evidence="3" id="KW-1185">Reference proteome</keyword>
<dbReference type="RefSeq" id="WP_092957922.1">
    <property type="nucleotide sequence ID" value="NZ_FOSQ01000002.1"/>
</dbReference>
<evidence type="ECO:0000313" key="2">
    <source>
        <dbReference type="EMBL" id="SFK38578.1"/>
    </source>
</evidence>
<name>A0A1I3Z3E4_9PROT</name>
<dbReference type="Gene3D" id="2.30.30.40">
    <property type="entry name" value="SH3 Domains"/>
    <property type="match status" value="1"/>
</dbReference>
<dbReference type="OrthoDB" id="8479979at2"/>
<dbReference type="InterPro" id="IPR003646">
    <property type="entry name" value="SH3-like_bac-type"/>
</dbReference>
<evidence type="ECO:0000313" key="3">
    <source>
        <dbReference type="Proteomes" id="UP000199473"/>
    </source>
</evidence>
<dbReference type="STRING" id="1123062.SAMN02745775_102111"/>
<dbReference type="SUPFAM" id="SSF55166">
    <property type="entry name" value="Hedgehog/DD-peptidase"/>
    <property type="match status" value="1"/>
</dbReference>
<dbReference type="Proteomes" id="UP000199473">
    <property type="component" value="Unassembled WGS sequence"/>
</dbReference>
<evidence type="ECO:0000259" key="1">
    <source>
        <dbReference type="Pfam" id="PF08239"/>
    </source>
</evidence>
<feature type="domain" description="SH3b" evidence="1">
    <location>
        <begin position="18"/>
        <end position="66"/>
    </location>
</feature>
<accession>A0A1I3Z3E4</accession>
<dbReference type="AlphaFoldDB" id="A0A1I3Z3E4"/>
<dbReference type="InterPro" id="IPR009045">
    <property type="entry name" value="Zn_M74/Hedgehog-like"/>
</dbReference>
<proteinExistence type="predicted"/>
<dbReference type="Gene3D" id="3.30.1380.10">
    <property type="match status" value="1"/>
</dbReference>